<evidence type="ECO:0000313" key="1">
    <source>
        <dbReference type="EMBL" id="OAF71822.1"/>
    </source>
</evidence>
<sequence>MNVNKFDRQTRIWTKCHQTMLNVSKVCVIGSNYLSAEDIGFITVIDDCVTTMDKLDKFFYKEYPFNKVNLSRCTALANCLKDLNHNTVIESIHLNNLDLIDEKIISDFDIIIITKKLTLANYASIVQMNKLYNTPYITASVFGVYGLIDFYFQNYLAFDVKVEFDYNLHNYFPDFDKIVNRIDFINQKDFDSKYELKDFDIDCIRKNIFKDNTGNWPNYKESLRWLFKCLKKPCASHNIFTFKDNERNILLSKLFNALNIFISQNNRYPIIQNFNLPDMHSSNDYFTELANFYQLLAFNDIKQFKSILNTLTQGENLNIDEEFLIYFVNHCKSANVLCSNCIHLTDWNKNTVKDIDIELDNVEYIICRNYQILQIHSKKNLSENAQVLSHFKKIIPQNLYNKFHLRLEDL</sequence>
<organism evidence="1 2">
    <name type="scientific">Intoshia linei</name>
    <dbReference type="NCBI Taxonomy" id="1819745"/>
    <lineage>
        <taxon>Eukaryota</taxon>
        <taxon>Metazoa</taxon>
        <taxon>Spiralia</taxon>
        <taxon>Lophotrochozoa</taxon>
        <taxon>Mesozoa</taxon>
        <taxon>Orthonectida</taxon>
        <taxon>Rhopaluridae</taxon>
        <taxon>Intoshia</taxon>
    </lineage>
</organism>
<reference evidence="1 2" key="1">
    <citation type="submission" date="2016-04" db="EMBL/GenBank/DDBJ databases">
        <title>The genome of Intoshia linei affirms orthonectids as highly simplified spiralians.</title>
        <authorList>
            <person name="Mikhailov K.V."/>
            <person name="Slusarev G.S."/>
            <person name="Nikitin M.A."/>
            <person name="Logacheva M.D."/>
            <person name="Penin A."/>
            <person name="Aleoshin V."/>
            <person name="Panchin Y.V."/>
        </authorList>
    </citation>
    <scope>NUCLEOTIDE SEQUENCE [LARGE SCALE GENOMIC DNA]</scope>
    <source>
        <strain evidence="1">Intl2013</strain>
        <tissue evidence="1">Whole animal</tissue>
    </source>
</reference>
<dbReference type="AlphaFoldDB" id="A0A177BE00"/>
<accession>A0A177BE00</accession>
<proteinExistence type="predicted"/>
<evidence type="ECO:0008006" key="3">
    <source>
        <dbReference type="Google" id="ProtNLM"/>
    </source>
</evidence>
<gene>
    <name evidence="1" type="ORF">A3Q56_00384</name>
</gene>
<keyword evidence="2" id="KW-1185">Reference proteome</keyword>
<protein>
    <recommendedName>
        <fullName evidence="3">THIF-type NAD/FAD binding fold domain-containing protein</fullName>
    </recommendedName>
</protein>
<dbReference type="InterPro" id="IPR035985">
    <property type="entry name" value="Ubiquitin-activating_enz"/>
</dbReference>
<name>A0A177BE00_9BILA</name>
<comment type="caution">
    <text evidence="1">The sequence shown here is derived from an EMBL/GenBank/DDBJ whole genome shotgun (WGS) entry which is preliminary data.</text>
</comment>
<dbReference type="OrthoDB" id="1708823at2759"/>
<dbReference type="Proteomes" id="UP000078046">
    <property type="component" value="Unassembled WGS sequence"/>
</dbReference>
<dbReference type="EMBL" id="LWCA01000021">
    <property type="protein sequence ID" value="OAF71822.1"/>
    <property type="molecule type" value="Genomic_DNA"/>
</dbReference>
<evidence type="ECO:0000313" key="2">
    <source>
        <dbReference type="Proteomes" id="UP000078046"/>
    </source>
</evidence>
<dbReference type="Gene3D" id="3.40.50.720">
    <property type="entry name" value="NAD(P)-binding Rossmann-like Domain"/>
    <property type="match status" value="1"/>
</dbReference>
<dbReference type="SUPFAM" id="SSF69572">
    <property type="entry name" value="Activating enzymes of the ubiquitin-like proteins"/>
    <property type="match status" value="1"/>
</dbReference>
<dbReference type="GO" id="GO:0008641">
    <property type="term" value="F:ubiquitin-like modifier activating enzyme activity"/>
    <property type="evidence" value="ECO:0007669"/>
    <property type="project" value="InterPro"/>
</dbReference>